<proteinExistence type="predicted"/>
<protein>
    <submittedName>
        <fullName evidence="2">Uncharacterized protein</fullName>
    </submittedName>
</protein>
<feature type="compositionally biased region" description="Polar residues" evidence="1">
    <location>
        <begin position="360"/>
        <end position="370"/>
    </location>
</feature>
<name>A0ABQ5K0P9_9EUKA</name>
<gene>
    <name evidence="2" type="ORF">ADUPG1_012790</name>
</gene>
<evidence type="ECO:0000256" key="1">
    <source>
        <dbReference type="SAM" id="MobiDB-lite"/>
    </source>
</evidence>
<accession>A0ABQ5K0P9</accession>
<dbReference type="EMBL" id="BQXS01012534">
    <property type="protein sequence ID" value="GKT24614.1"/>
    <property type="molecule type" value="Genomic_DNA"/>
</dbReference>
<reference evidence="2" key="1">
    <citation type="submission" date="2022-03" db="EMBL/GenBank/DDBJ databases">
        <title>Draft genome sequence of Aduncisulcus paluster, a free-living microaerophilic Fornicata.</title>
        <authorList>
            <person name="Yuyama I."/>
            <person name="Kume K."/>
            <person name="Tamura T."/>
            <person name="Inagaki Y."/>
            <person name="Hashimoto T."/>
        </authorList>
    </citation>
    <scope>NUCLEOTIDE SEQUENCE</scope>
    <source>
        <strain evidence="2">NY0171</strain>
    </source>
</reference>
<comment type="caution">
    <text evidence="2">The sequence shown here is derived from an EMBL/GenBank/DDBJ whole genome shotgun (WGS) entry which is preliminary data.</text>
</comment>
<evidence type="ECO:0000313" key="2">
    <source>
        <dbReference type="EMBL" id="GKT24614.1"/>
    </source>
</evidence>
<keyword evidence="3" id="KW-1185">Reference proteome</keyword>
<dbReference type="Proteomes" id="UP001057375">
    <property type="component" value="Unassembled WGS sequence"/>
</dbReference>
<sequence>MLGRKSLLHIDKVERWVAATLSLFGISLPSNASKCSYKCEKTDLNEQIIFEIAKEEKIFSIFPKIADLEKEANDFVDEVKRSQQSSRISRKSFALKSTELSNLHIISKEHTYFQHSVSQKGTPPTLSPLTKSRTITPDFLALHSRKSISQHFSAISDSCINLALVIHDYPHLSKLMSAHLISLETARLPTRSHLLSVLHSLNSAILEENMLIEELISIILGDFDNSKHSLEFYIACSILIVNAFNIYSTLSEIGSAKLTHSALEAMSSSISSVSMNSMSSVDMIDSIQSTGGFHGQDASILLISSPKRKKISHGSQVRNKTDIFGSFMSDTALSERKKDDLVHSFFRSSSMIIEREGIPTSPSSKHSLSRVSGLKSSTLKPTTSPTLPRQGIKTPDSLRLSLKDISTGTDKKKPKTRKKAKFDEQTTSYVAEQLLHASASEIHELLKRNRENLK</sequence>
<organism evidence="2 3">
    <name type="scientific">Aduncisulcus paluster</name>
    <dbReference type="NCBI Taxonomy" id="2918883"/>
    <lineage>
        <taxon>Eukaryota</taxon>
        <taxon>Metamonada</taxon>
        <taxon>Carpediemonas-like organisms</taxon>
        <taxon>Aduncisulcus</taxon>
    </lineage>
</organism>
<feature type="region of interest" description="Disordered" evidence="1">
    <location>
        <begin position="356"/>
        <end position="422"/>
    </location>
</feature>
<evidence type="ECO:0000313" key="3">
    <source>
        <dbReference type="Proteomes" id="UP001057375"/>
    </source>
</evidence>
<feature type="compositionally biased region" description="Low complexity" evidence="1">
    <location>
        <begin position="374"/>
        <end position="388"/>
    </location>
</feature>